<protein>
    <submittedName>
        <fullName evidence="2">RNA polymerase sigma factor WhiG</fullName>
    </submittedName>
</protein>
<gene>
    <name evidence="2" type="ORF">ERS852502_01647</name>
</gene>
<evidence type="ECO:0000313" key="3">
    <source>
        <dbReference type="Proteomes" id="UP000078383"/>
    </source>
</evidence>
<dbReference type="RefSeq" id="WP_055157539.1">
    <property type="nucleotide sequence ID" value="NZ_CZBR01000005.1"/>
</dbReference>
<organism evidence="2 3">
    <name type="scientific">[Ruminococcus] torques</name>
    <dbReference type="NCBI Taxonomy" id="33039"/>
    <lineage>
        <taxon>Bacteria</taxon>
        <taxon>Bacillati</taxon>
        <taxon>Bacillota</taxon>
        <taxon>Clostridia</taxon>
        <taxon>Lachnospirales</taxon>
        <taxon>Lachnospiraceae</taxon>
        <taxon>Mediterraneibacter</taxon>
    </lineage>
</organism>
<dbReference type="GO" id="GO:0016987">
    <property type="term" value="F:sigma factor activity"/>
    <property type="evidence" value="ECO:0007669"/>
    <property type="project" value="InterPro"/>
</dbReference>
<dbReference type="GO" id="GO:0006352">
    <property type="term" value="P:DNA-templated transcription initiation"/>
    <property type="evidence" value="ECO:0007669"/>
    <property type="project" value="InterPro"/>
</dbReference>
<dbReference type="AlphaFoldDB" id="A0A174YB89"/>
<evidence type="ECO:0000313" key="2">
    <source>
        <dbReference type="EMBL" id="CUQ87846.1"/>
    </source>
</evidence>
<dbReference type="GO" id="GO:0003677">
    <property type="term" value="F:DNA binding"/>
    <property type="evidence" value="ECO:0007669"/>
    <property type="project" value="InterPro"/>
</dbReference>
<dbReference type="InterPro" id="IPR013324">
    <property type="entry name" value="RNA_pol_sigma_r3/r4-like"/>
</dbReference>
<dbReference type="CDD" id="cd06171">
    <property type="entry name" value="Sigma70_r4"/>
    <property type="match status" value="1"/>
</dbReference>
<name>A0A174YB89_9FIRM</name>
<sequence>MNEPYRTQFEVRCAFNGFCKKALKYEASSAHRDVKRYQKHFVSFSDLSPEEESQLYTVDKPFESEKDDNSFSVGGKRITPELLAEALRTLPEVKRNAVILYYFHDMSDADIAKLYNIPRSTVQHRRTSSFSSLKKFLEERADDETEW</sequence>
<dbReference type="EMBL" id="CZBX01000007">
    <property type="protein sequence ID" value="CUQ87846.1"/>
    <property type="molecule type" value="Genomic_DNA"/>
</dbReference>
<dbReference type="Gene3D" id="1.10.10.10">
    <property type="entry name" value="Winged helix-like DNA-binding domain superfamily/Winged helix DNA-binding domain"/>
    <property type="match status" value="1"/>
</dbReference>
<dbReference type="SUPFAM" id="SSF88659">
    <property type="entry name" value="Sigma3 and sigma4 domains of RNA polymerase sigma factors"/>
    <property type="match status" value="1"/>
</dbReference>
<dbReference type="InterPro" id="IPR013249">
    <property type="entry name" value="RNA_pol_sigma70_r4_t2"/>
</dbReference>
<dbReference type="OrthoDB" id="9806818at2"/>
<proteinExistence type="predicted"/>
<accession>A0A174YB89</accession>
<dbReference type="InterPro" id="IPR036388">
    <property type="entry name" value="WH-like_DNA-bd_sf"/>
</dbReference>
<feature type="domain" description="RNA polymerase sigma factor 70 region 4 type 2" evidence="1">
    <location>
        <begin position="82"/>
        <end position="125"/>
    </location>
</feature>
<dbReference type="Proteomes" id="UP000078383">
    <property type="component" value="Unassembled WGS sequence"/>
</dbReference>
<reference evidence="2 3" key="1">
    <citation type="submission" date="2015-09" db="EMBL/GenBank/DDBJ databases">
        <authorList>
            <consortium name="Pathogen Informatics"/>
        </authorList>
    </citation>
    <scope>NUCLEOTIDE SEQUENCE [LARGE SCALE GENOMIC DNA]</scope>
    <source>
        <strain evidence="2 3">2789STDY5834889</strain>
    </source>
</reference>
<evidence type="ECO:0000259" key="1">
    <source>
        <dbReference type="Pfam" id="PF08281"/>
    </source>
</evidence>
<dbReference type="Pfam" id="PF08281">
    <property type="entry name" value="Sigma70_r4_2"/>
    <property type="match status" value="1"/>
</dbReference>